<dbReference type="Pfam" id="PF13439">
    <property type="entry name" value="Glyco_transf_4"/>
    <property type="match status" value="1"/>
</dbReference>
<dbReference type="InterPro" id="IPR050194">
    <property type="entry name" value="Glycosyltransferase_grp1"/>
</dbReference>
<dbReference type="PANTHER" id="PTHR45947">
    <property type="entry name" value="SULFOQUINOVOSYL TRANSFERASE SQD2"/>
    <property type="match status" value="1"/>
</dbReference>
<evidence type="ECO:0000259" key="1">
    <source>
        <dbReference type="Pfam" id="PF00534"/>
    </source>
</evidence>
<dbReference type="Pfam" id="PF00534">
    <property type="entry name" value="Glycos_transf_1"/>
    <property type="match status" value="1"/>
</dbReference>
<feature type="domain" description="Glycosyltransferase subfamily 4-like N-terminal" evidence="2">
    <location>
        <begin position="13"/>
        <end position="176"/>
    </location>
</feature>
<dbReference type="SUPFAM" id="SSF53756">
    <property type="entry name" value="UDP-Glycosyltransferase/glycogen phosphorylase"/>
    <property type="match status" value="1"/>
</dbReference>
<evidence type="ECO:0000313" key="4">
    <source>
        <dbReference type="Proteomes" id="UP001143543"/>
    </source>
</evidence>
<organism evidence="3 4">
    <name type="scientific">Neptunitalea lumnitzerae</name>
    <dbReference type="NCBI Taxonomy" id="2965509"/>
    <lineage>
        <taxon>Bacteria</taxon>
        <taxon>Pseudomonadati</taxon>
        <taxon>Bacteroidota</taxon>
        <taxon>Flavobacteriia</taxon>
        <taxon>Flavobacteriales</taxon>
        <taxon>Flavobacteriaceae</taxon>
        <taxon>Neptunitalea</taxon>
    </lineage>
</organism>
<dbReference type="InterPro" id="IPR028098">
    <property type="entry name" value="Glyco_trans_4-like_N"/>
</dbReference>
<sequence length="379" mass="43875">MRKIKIAHVTHSVGGLEIYLRLISENINSDKFENIVIHQKDEKKRRYKNNKGEQLLEYKIPIQREISIVKDLKCVYETVKILRKEKPDLIHAHSAKGGIIGRLASLFYKVPVLHTPHAYSYLSASSPLAKTVYLTIEKIFRRFNSYLLATSDSEMNRGLKEVGYRKKRVIVFKNSVLPIKNTPDTAKVFEEFNLKPNYICTVGRPSYQKNIEMMIKVIAQLKIAIPNIHLVVMGVGEYSPNKDSIVKMIDDLGLQKNVSLIEWIEREKIFTIIKESWLYISTSRYEGLPYSIIESLALSKACVVTECDGNVDLIEDGFNGYIVKQDDVPTMVKRIDKLYHEEKLRARFESNSHMVFDEIFNLEKNIPILESIYSRYSDY</sequence>
<dbReference type="EMBL" id="BRVO01000001">
    <property type="protein sequence ID" value="GLB48133.1"/>
    <property type="molecule type" value="Genomic_DNA"/>
</dbReference>
<feature type="domain" description="Glycosyl transferase family 1" evidence="1">
    <location>
        <begin position="189"/>
        <end position="352"/>
    </location>
</feature>
<dbReference type="PANTHER" id="PTHR45947:SF3">
    <property type="entry name" value="SULFOQUINOVOSYL TRANSFERASE SQD2"/>
    <property type="match status" value="1"/>
</dbReference>
<dbReference type="InterPro" id="IPR001296">
    <property type="entry name" value="Glyco_trans_1"/>
</dbReference>
<comment type="caution">
    <text evidence="3">The sequence shown here is derived from an EMBL/GenBank/DDBJ whole genome shotgun (WGS) entry which is preliminary data.</text>
</comment>
<gene>
    <name evidence="3" type="primary">cps2F</name>
    <name evidence="3" type="ORF">Y10_05010</name>
</gene>
<dbReference type="Proteomes" id="UP001143543">
    <property type="component" value="Unassembled WGS sequence"/>
</dbReference>
<reference evidence="3" key="1">
    <citation type="submission" date="2022-07" db="EMBL/GenBank/DDBJ databases">
        <title>Taxonomy of Novel Oxalotrophic and Methylotrophic Bacteria.</title>
        <authorList>
            <person name="Sahin N."/>
            <person name="Tani A."/>
        </authorList>
    </citation>
    <scope>NUCLEOTIDE SEQUENCE</scope>
    <source>
        <strain evidence="3">Y10</strain>
    </source>
</reference>
<name>A0ABQ5MFE8_9FLAO</name>
<accession>A0ABQ5MFE8</accession>
<keyword evidence="4" id="KW-1185">Reference proteome</keyword>
<evidence type="ECO:0000259" key="2">
    <source>
        <dbReference type="Pfam" id="PF13439"/>
    </source>
</evidence>
<dbReference type="RefSeq" id="WP_281763787.1">
    <property type="nucleotide sequence ID" value="NZ_BRVO01000001.1"/>
</dbReference>
<dbReference type="Gene3D" id="3.40.50.2000">
    <property type="entry name" value="Glycogen Phosphorylase B"/>
    <property type="match status" value="2"/>
</dbReference>
<protein>
    <submittedName>
        <fullName evidence="3">Glycosyltransferase family 1</fullName>
    </submittedName>
</protein>
<proteinExistence type="predicted"/>
<evidence type="ECO:0000313" key="3">
    <source>
        <dbReference type="EMBL" id="GLB48133.1"/>
    </source>
</evidence>